<dbReference type="InterPro" id="IPR007956">
    <property type="entry name" value="Malonyl_CoA_deC_C"/>
</dbReference>
<dbReference type="PANTHER" id="PTHR28641:SF1">
    <property type="entry name" value="MALONYL-COA DECARBOXYLASE, MITOCHONDRIAL"/>
    <property type="match status" value="1"/>
</dbReference>
<dbReference type="GO" id="GO:0006633">
    <property type="term" value="P:fatty acid biosynthetic process"/>
    <property type="evidence" value="ECO:0007669"/>
    <property type="project" value="InterPro"/>
</dbReference>
<organism evidence="3 4">
    <name type="scientific">Mesorhizobium plurifarium</name>
    <dbReference type="NCBI Taxonomy" id="69974"/>
    <lineage>
        <taxon>Bacteria</taxon>
        <taxon>Pseudomonadati</taxon>
        <taxon>Pseudomonadota</taxon>
        <taxon>Alphaproteobacteria</taxon>
        <taxon>Hyphomicrobiales</taxon>
        <taxon>Phyllobacteriaceae</taxon>
        <taxon>Mesorhizobium</taxon>
    </lineage>
</organism>
<evidence type="ECO:0000259" key="1">
    <source>
        <dbReference type="Pfam" id="PF05292"/>
    </source>
</evidence>
<reference evidence="3 4" key="1">
    <citation type="submission" date="2014-08" db="EMBL/GenBank/DDBJ databases">
        <authorList>
            <person name="Moulin Lionel"/>
        </authorList>
    </citation>
    <scope>NUCLEOTIDE SEQUENCE [LARGE SCALE GENOMIC DNA]</scope>
</reference>
<gene>
    <name evidence="3" type="ORF">MPL3365_130567</name>
</gene>
<dbReference type="Gene3D" id="3.40.630.150">
    <property type="entry name" value="Malonyl-CoA decarboxylase, catalytic domain"/>
    <property type="match status" value="1"/>
</dbReference>
<proteinExistence type="predicted"/>
<dbReference type="AlphaFoldDB" id="A0A090GSZ4"/>
<feature type="domain" description="Malonyl-CoA decarboxylase N-terminal" evidence="2">
    <location>
        <begin position="78"/>
        <end position="159"/>
    </location>
</feature>
<dbReference type="InterPro" id="IPR038917">
    <property type="entry name" value="Malonyl_CoA_deC"/>
</dbReference>
<dbReference type="EMBL" id="CCNE01000005">
    <property type="protein sequence ID" value="CDX51610.1"/>
    <property type="molecule type" value="Genomic_DNA"/>
</dbReference>
<dbReference type="InterPro" id="IPR038351">
    <property type="entry name" value="MCD_N_sf"/>
</dbReference>
<accession>A0A090GSZ4</accession>
<name>A0A090GSZ4_MESPL</name>
<dbReference type="Gene3D" id="1.20.140.90">
    <property type="entry name" value="Malonyl-CoA decarboxylase, oligemerization domain"/>
    <property type="match status" value="1"/>
</dbReference>
<evidence type="ECO:0000313" key="4">
    <source>
        <dbReference type="Proteomes" id="UP000046122"/>
    </source>
</evidence>
<dbReference type="Proteomes" id="UP000046122">
    <property type="component" value="Unassembled WGS sequence"/>
</dbReference>
<evidence type="ECO:0000259" key="2">
    <source>
        <dbReference type="Pfam" id="PF17408"/>
    </source>
</evidence>
<dbReference type="InterPro" id="IPR042303">
    <property type="entry name" value="Malonyl_CoA_deC_C_sf"/>
</dbReference>
<sequence length="440" mass="49063">MIRTSFLQDLLATIFERSVDRPPSDDRRSLAEMCQALLSERGEASGTLIAAAVLDRYAAASTREKQDFFQLLNWTYDLDCESLIRAAETYGRNRAFNTLSELLRAAEPPRQELLRRLNRVPGATGRLVKMREDLLAMIGDDPSLRCVDLDFQHLFSSWFNRGFLVLRRIDWATPANILEKIIAYEAVHRIADWNDLRRRLEPPDRRCFAFFHPAMPDEPLIFVEVALTTGIPGSIGQLLSRDHPAIDEAKANTAVFYSISNCQRGLAGVSFGNFLIKQVATDLSLSLPNLKSFATLSPVPGFARWLSSKVAEANGDVERAKSASRILEASSPDELEQVRSETLKLAAEYLLHTKRSDGLPLDPVARFHLGNGASVERIHTLADTSSKGLAEGRGVMVNYSYDLNSVEANHEAYIHKGEIMATRGVRALLARHRARGTENA</sequence>
<dbReference type="Pfam" id="PF17408">
    <property type="entry name" value="MCD_N"/>
    <property type="match status" value="1"/>
</dbReference>
<protein>
    <submittedName>
        <fullName evidence="3">Putative decarboxylase</fullName>
    </submittedName>
</protein>
<dbReference type="GO" id="GO:0050080">
    <property type="term" value="F:malonyl-CoA decarboxylase activity"/>
    <property type="evidence" value="ECO:0007669"/>
    <property type="project" value="InterPro"/>
</dbReference>
<dbReference type="Pfam" id="PF05292">
    <property type="entry name" value="MCD"/>
    <property type="match status" value="1"/>
</dbReference>
<feature type="domain" description="Malonyl-CoA decarboxylase C-terminal" evidence="1">
    <location>
        <begin position="162"/>
        <end position="402"/>
    </location>
</feature>
<evidence type="ECO:0000313" key="3">
    <source>
        <dbReference type="EMBL" id="CDX51610.1"/>
    </source>
</evidence>
<dbReference type="InterPro" id="IPR035372">
    <property type="entry name" value="MCD_N"/>
</dbReference>
<dbReference type="PANTHER" id="PTHR28641">
    <property type="match status" value="1"/>
</dbReference>